<feature type="compositionally biased region" description="Basic residues" evidence="1">
    <location>
        <begin position="191"/>
        <end position="200"/>
    </location>
</feature>
<name>A0ABQ6JD55_9ACTN</name>
<reference evidence="3" key="1">
    <citation type="journal article" date="2019" name="Int. J. Syst. Evol. Microbiol.">
        <title>The Global Catalogue of Microorganisms (GCM) 10K type strain sequencing project: providing services to taxonomists for standard genome sequencing and annotation.</title>
        <authorList>
            <consortium name="The Broad Institute Genomics Platform"/>
            <consortium name="The Broad Institute Genome Sequencing Center for Infectious Disease"/>
            <person name="Wu L."/>
            <person name="Ma J."/>
        </authorList>
    </citation>
    <scope>NUCLEOTIDE SEQUENCE [LARGE SCALE GENOMIC DNA]</scope>
    <source>
        <strain evidence="3">NBRC 108730</strain>
    </source>
</reference>
<evidence type="ECO:0000256" key="1">
    <source>
        <dbReference type="SAM" id="MobiDB-lite"/>
    </source>
</evidence>
<protein>
    <recommendedName>
        <fullName evidence="4">DUF2255 family protein</fullName>
    </recommendedName>
</protein>
<evidence type="ECO:0008006" key="4">
    <source>
        <dbReference type="Google" id="ProtNLM"/>
    </source>
</evidence>
<dbReference type="InterPro" id="IPR016888">
    <property type="entry name" value="UCP028498"/>
</dbReference>
<comment type="caution">
    <text evidence="2">The sequence shown here is derived from an EMBL/GenBank/DDBJ whole genome shotgun (WGS) entry which is preliminary data.</text>
</comment>
<feature type="region of interest" description="Disordered" evidence="1">
    <location>
        <begin position="13"/>
        <end position="38"/>
    </location>
</feature>
<sequence length="216" mass="23391">MTWHQWQAAYPTLSSTGTSRRRASANASSPHSHQSTGLSRCCSRYGLVAFASRFTPPASPGRPSGTSRTADRLGYGRGRARAARLVPRRAWLPSTPPTVLIAAQRPDGRWRQAVPIWVVTVGEDVVVRSRHRRDTGWFGDAVRTGRARVDVPGLSTDVVVADVGADDQAAARRRRRRLPGEVRAGGCRVDGHRRGRRHHAAAPPGAGAFVGTVPGW</sequence>
<gene>
    <name evidence="2" type="ORF">GCM10025868_13650</name>
</gene>
<organism evidence="2 3">
    <name type="scientific">Angustibacter aerolatus</name>
    <dbReference type="NCBI Taxonomy" id="1162965"/>
    <lineage>
        <taxon>Bacteria</taxon>
        <taxon>Bacillati</taxon>
        <taxon>Actinomycetota</taxon>
        <taxon>Actinomycetes</taxon>
        <taxon>Kineosporiales</taxon>
        <taxon>Kineosporiaceae</taxon>
    </lineage>
</organism>
<accession>A0ABQ6JD55</accession>
<evidence type="ECO:0000313" key="2">
    <source>
        <dbReference type="EMBL" id="GMA86115.1"/>
    </source>
</evidence>
<dbReference type="Pfam" id="PF10012">
    <property type="entry name" value="DUF2255"/>
    <property type="match status" value="1"/>
</dbReference>
<feature type="compositionally biased region" description="Low complexity" evidence="1">
    <location>
        <begin position="13"/>
        <end position="29"/>
    </location>
</feature>
<dbReference type="Proteomes" id="UP001157017">
    <property type="component" value="Unassembled WGS sequence"/>
</dbReference>
<dbReference type="EMBL" id="BSUZ01000001">
    <property type="protein sequence ID" value="GMA86115.1"/>
    <property type="molecule type" value="Genomic_DNA"/>
</dbReference>
<evidence type="ECO:0000313" key="3">
    <source>
        <dbReference type="Proteomes" id="UP001157017"/>
    </source>
</evidence>
<feature type="region of interest" description="Disordered" evidence="1">
    <location>
        <begin position="183"/>
        <end position="206"/>
    </location>
</feature>
<keyword evidence="3" id="KW-1185">Reference proteome</keyword>
<proteinExistence type="predicted"/>